<keyword evidence="10 13" id="KW-0808">Transferase</keyword>
<dbReference type="GO" id="GO:0005737">
    <property type="term" value="C:cytoplasm"/>
    <property type="evidence" value="ECO:0007669"/>
    <property type="project" value="UniProtKB-SubCell"/>
</dbReference>
<dbReference type="FunFam" id="3.40.50.2020:FF:000004">
    <property type="entry name" value="Adenine phosphoribosyltransferase"/>
    <property type="match status" value="1"/>
</dbReference>
<dbReference type="InterPro" id="IPR000836">
    <property type="entry name" value="PRTase_dom"/>
</dbReference>
<dbReference type="Proteomes" id="UP000562929">
    <property type="component" value="Unassembled WGS sequence"/>
</dbReference>
<evidence type="ECO:0000259" key="12">
    <source>
        <dbReference type="Pfam" id="PF00156"/>
    </source>
</evidence>
<dbReference type="InterPro" id="IPR050054">
    <property type="entry name" value="UPRTase/APRTase"/>
</dbReference>
<evidence type="ECO:0000256" key="4">
    <source>
        <dbReference type="ARBA" id="ARBA00004659"/>
    </source>
</evidence>
<evidence type="ECO:0000256" key="11">
    <source>
        <dbReference type="ARBA" id="ARBA00022726"/>
    </source>
</evidence>
<dbReference type="EMBL" id="JAACLJ010000002">
    <property type="protein sequence ID" value="KAF4592035.1"/>
    <property type="molecule type" value="Genomic_DNA"/>
</dbReference>
<evidence type="ECO:0000256" key="7">
    <source>
        <dbReference type="ARBA" id="ARBA00011893"/>
    </source>
</evidence>
<keyword evidence="14" id="KW-1185">Reference proteome</keyword>
<keyword evidence="9 13" id="KW-0328">Glycosyltransferase</keyword>
<dbReference type="AlphaFoldDB" id="A0A8H4QAB8"/>
<evidence type="ECO:0000256" key="10">
    <source>
        <dbReference type="ARBA" id="ARBA00022679"/>
    </source>
</evidence>
<dbReference type="NCBIfam" id="NF002636">
    <property type="entry name" value="PRK02304.1-5"/>
    <property type="match status" value="1"/>
</dbReference>
<sequence>MPIFASPTAHVSLLDALEERIRRDFSPLPDVIVGLDARGFLFAPGLALRLGIAFAAVRKAGKMPGTCVDASYEKEYGGDCFQMQCGAVAAGQNVLVVDDIIATGGSARAAGHLVRKLDGRVLGYLFILEIAGLNGREKLGDAKTVILLDDV</sequence>
<dbReference type="PANTHER" id="PTHR32315:SF3">
    <property type="entry name" value="ADENINE PHOSPHORIBOSYLTRANSFERASE"/>
    <property type="match status" value="1"/>
</dbReference>
<dbReference type="GO" id="GO:0006168">
    <property type="term" value="P:adenine salvage"/>
    <property type="evidence" value="ECO:0007669"/>
    <property type="project" value="TreeGrafter"/>
</dbReference>
<evidence type="ECO:0000313" key="13">
    <source>
        <dbReference type="EMBL" id="KAF4592035.1"/>
    </source>
</evidence>
<dbReference type="InterPro" id="IPR029057">
    <property type="entry name" value="PRTase-like"/>
</dbReference>
<organism evidence="13 14">
    <name type="scientific">Ophiocordyceps camponoti-floridani</name>
    <dbReference type="NCBI Taxonomy" id="2030778"/>
    <lineage>
        <taxon>Eukaryota</taxon>
        <taxon>Fungi</taxon>
        <taxon>Dikarya</taxon>
        <taxon>Ascomycota</taxon>
        <taxon>Pezizomycotina</taxon>
        <taxon>Sordariomycetes</taxon>
        <taxon>Hypocreomycetidae</taxon>
        <taxon>Hypocreales</taxon>
        <taxon>Ophiocordycipitaceae</taxon>
        <taxon>Ophiocordyceps</taxon>
    </lineage>
</organism>
<evidence type="ECO:0000256" key="2">
    <source>
        <dbReference type="ARBA" id="ARBA00003968"/>
    </source>
</evidence>
<evidence type="ECO:0000256" key="8">
    <source>
        <dbReference type="ARBA" id="ARBA00022490"/>
    </source>
</evidence>
<evidence type="ECO:0000256" key="9">
    <source>
        <dbReference type="ARBA" id="ARBA00022676"/>
    </source>
</evidence>
<comment type="subunit">
    <text evidence="6">Homodimer.</text>
</comment>
<dbReference type="GO" id="GO:0003999">
    <property type="term" value="F:adenine phosphoribosyltransferase activity"/>
    <property type="evidence" value="ECO:0007669"/>
    <property type="project" value="UniProtKB-EC"/>
</dbReference>
<evidence type="ECO:0000256" key="1">
    <source>
        <dbReference type="ARBA" id="ARBA00000868"/>
    </source>
</evidence>
<protein>
    <recommendedName>
        <fullName evidence="7">adenine phosphoribosyltransferase</fullName>
        <ecNumber evidence="7">2.4.2.7</ecNumber>
    </recommendedName>
</protein>
<name>A0A8H4QAB8_9HYPO</name>
<dbReference type="EC" id="2.4.2.7" evidence="7"/>
<dbReference type="GO" id="GO:0006166">
    <property type="term" value="P:purine ribonucleoside salvage"/>
    <property type="evidence" value="ECO:0007669"/>
    <property type="project" value="UniProtKB-KW"/>
</dbReference>
<evidence type="ECO:0000256" key="5">
    <source>
        <dbReference type="ARBA" id="ARBA00008391"/>
    </source>
</evidence>
<comment type="catalytic activity">
    <reaction evidence="1">
        <text>AMP + diphosphate = 5-phospho-alpha-D-ribose 1-diphosphate + adenine</text>
        <dbReference type="Rhea" id="RHEA:16609"/>
        <dbReference type="ChEBI" id="CHEBI:16708"/>
        <dbReference type="ChEBI" id="CHEBI:33019"/>
        <dbReference type="ChEBI" id="CHEBI:58017"/>
        <dbReference type="ChEBI" id="CHEBI:456215"/>
        <dbReference type="EC" id="2.4.2.7"/>
    </reaction>
</comment>
<keyword evidence="8" id="KW-0963">Cytoplasm</keyword>
<dbReference type="Pfam" id="PF00156">
    <property type="entry name" value="Pribosyltran"/>
    <property type="match status" value="1"/>
</dbReference>
<accession>A0A8H4QAB8</accession>
<evidence type="ECO:0000256" key="3">
    <source>
        <dbReference type="ARBA" id="ARBA00004496"/>
    </source>
</evidence>
<dbReference type="SUPFAM" id="SSF53271">
    <property type="entry name" value="PRTase-like"/>
    <property type="match status" value="1"/>
</dbReference>
<comment type="subcellular location">
    <subcellularLocation>
        <location evidence="3">Cytoplasm</location>
    </subcellularLocation>
</comment>
<proteinExistence type="inferred from homology"/>
<feature type="domain" description="Phosphoribosyltransferase" evidence="12">
    <location>
        <begin position="14"/>
        <end position="120"/>
    </location>
</feature>
<comment type="similarity">
    <text evidence="5">Belongs to the purine/pyrimidine phosphoribosyltransferase family.</text>
</comment>
<evidence type="ECO:0000256" key="6">
    <source>
        <dbReference type="ARBA" id="ARBA00011738"/>
    </source>
</evidence>
<dbReference type="GO" id="GO:0002055">
    <property type="term" value="F:adenine binding"/>
    <property type="evidence" value="ECO:0007669"/>
    <property type="project" value="TreeGrafter"/>
</dbReference>
<gene>
    <name evidence="13" type="ORF">GQ602_002334</name>
</gene>
<reference evidence="13 14" key="1">
    <citation type="journal article" date="2020" name="G3 (Bethesda)">
        <title>Genetic Underpinnings of Host Manipulation by Ophiocordyceps as Revealed by Comparative Transcriptomics.</title>
        <authorList>
            <person name="Will I."/>
            <person name="Das B."/>
            <person name="Trinh T."/>
            <person name="Brachmann A."/>
            <person name="Ohm R.A."/>
            <person name="de Bekker C."/>
        </authorList>
    </citation>
    <scope>NUCLEOTIDE SEQUENCE [LARGE SCALE GENOMIC DNA]</scope>
    <source>
        <strain evidence="13 14">EC05</strain>
    </source>
</reference>
<comment type="function">
    <text evidence="2">Catalyzes a salvage reaction resulting in the formation of AMP, that is energically less costly than de novo synthesis.</text>
</comment>
<dbReference type="Gene3D" id="3.40.50.2020">
    <property type="match status" value="1"/>
</dbReference>
<comment type="caution">
    <text evidence="13">The sequence shown here is derived from an EMBL/GenBank/DDBJ whole genome shotgun (WGS) entry which is preliminary data.</text>
</comment>
<keyword evidence="11" id="KW-0660">Purine salvage</keyword>
<dbReference type="GO" id="GO:0044209">
    <property type="term" value="P:AMP salvage"/>
    <property type="evidence" value="ECO:0007669"/>
    <property type="project" value="TreeGrafter"/>
</dbReference>
<dbReference type="GO" id="GO:0016208">
    <property type="term" value="F:AMP binding"/>
    <property type="evidence" value="ECO:0007669"/>
    <property type="project" value="TreeGrafter"/>
</dbReference>
<dbReference type="OrthoDB" id="363185at2759"/>
<comment type="pathway">
    <text evidence="4">Purine metabolism; AMP biosynthesis via salvage pathway; AMP from adenine: step 1/1.</text>
</comment>
<dbReference type="PANTHER" id="PTHR32315">
    <property type="entry name" value="ADENINE PHOSPHORIBOSYLTRANSFERASE"/>
    <property type="match status" value="1"/>
</dbReference>
<dbReference type="CDD" id="cd06223">
    <property type="entry name" value="PRTases_typeI"/>
    <property type="match status" value="1"/>
</dbReference>
<evidence type="ECO:0000313" key="14">
    <source>
        <dbReference type="Proteomes" id="UP000562929"/>
    </source>
</evidence>